<dbReference type="Pfam" id="PF08448">
    <property type="entry name" value="PAS_4"/>
    <property type="match status" value="2"/>
</dbReference>
<dbReference type="InterPro" id="IPR001610">
    <property type="entry name" value="PAC"/>
</dbReference>
<feature type="transmembrane region" description="Helical" evidence="2">
    <location>
        <begin position="217"/>
        <end position="242"/>
    </location>
</feature>
<evidence type="ECO:0000259" key="4">
    <source>
        <dbReference type="PROSITE" id="PS50113"/>
    </source>
</evidence>
<dbReference type="PROSITE" id="PS50113">
    <property type="entry name" value="PAC"/>
    <property type="match status" value="2"/>
</dbReference>
<feature type="domain" description="PAC" evidence="4">
    <location>
        <begin position="375"/>
        <end position="426"/>
    </location>
</feature>
<comment type="caution">
    <text evidence="5">The sequence shown here is derived from an EMBL/GenBank/DDBJ whole genome shotgun (WGS) entry which is preliminary data.</text>
</comment>
<evidence type="ECO:0000313" key="5">
    <source>
        <dbReference type="EMBL" id="MFD1929890.1"/>
    </source>
</evidence>
<evidence type="ECO:0000256" key="1">
    <source>
        <dbReference type="ARBA" id="ARBA00022801"/>
    </source>
</evidence>
<keyword evidence="2" id="KW-0472">Membrane</keyword>
<dbReference type="Proteomes" id="UP001597368">
    <property type="component" value="Unassembled WGS sequence"/>
</dbReference>
<dbReference type="Gene3D" id="3.30.450.20">
    <property type="entry name" value="PAS domain"/>
    <property type="match status" value="3"/>
</dbReference>
<feature type="transmembrane region" description="Helical" evidence="2">
    <location>
        <begin position="262"/>
        <end position="287"/>
    </location>
</feature>
<feature type="domain" description="PAS" evidence="3">
    <location>
        <begin position="302"/>
        <end position="346"/>
    </location>
</feature>
<dbReference type="InterPro" id="IPR036457">
    <property type="entry name" value="PPM-type-like_dom_sf"/>
</dbReference>
<dbReference type="PANTHER" id="PTHR43156:SF2">
    <property type="entry name" value="STAGE II SPORULATION PROTEIN E"/>
    <property type="match status" value="1"/>
</dbReference>
<dbReference type="InterPro" id="IPR001932">
    <property type="entry name" value="PPM-type_phosphatase-like_dom"/>
</dbReference>
<reference evidence="6" key="1">
    <citation type="journal article" date="2019" name="Int. J. Syst. Evol. Microbiol.">
        <title>The Global Catalogue of Microorganisms (GCM) 10K type strain sequencing project: providing services to taxonomists for standard genome sequencing and annotation.</title>
        <authorList>
            <consortium name="The Broad Institute Genomics Platform"/>
            <consortium name="The Broad Institute Genome Sequencing Center for Infectious Disease"/>
            <person name="Wu L."/>
            <person name="Ma J."/>
        </authorList>
    </citation>
    <scope>NUCLEOTIDE SEQUENCE [LARGE SCALE GENOMIC DNA]</scope>
    <source>
        <strain evidence="6">ICMP 6774ER</strain>
    </source>
</reference>
<organism evidence="5 6">
    <name type="scientific">Nonomuraea mangrovi</name>
    <dbReference type="NCBI Taxonomy" id="2316207"/>
    <lineage>
        <taxon>Bacteria</taxon>
        <taxon>Bacillati</taxon>
        <taxon>Actinomycetota</taxon>
        <taxon>Actinomycetes</taxon>
        <taxon>Streptosporangiales</taxon>
        <taxon>Streptosporangiaceae</taxon>
        <taxon>Nonomuraea</taxon>
    </lineage>
</organism>
<accession>A0ABW4SM40</accession>
<dbReference type="NCBIfam" id="TIGR00229">
    <property type="entry name" value="sensory_box"/>
    <property type="match status" value="3"/>
</dbReference>
<feature type="transmembrane region" description="Helical" evidence="2">
    <location>
        <begin position="78"/>
        <end position="100"/>
    </location>
</feature>
<name>A0ABW4SM40_9ACTN</name>
<dbReference type="InterPro" id="IPR035965">
    <property type="entry name" value="PAS-like_dom_sf"/>
</dbReference>
<dbReference type="InterPro" id="IPR000700">
    <property type="entry name" value="PAS-assoc_C"/>
</dbReference>
<dbReference type="EMBL" id="JBHUFV010000003">
    <property type="protein sequence ID" value="MFD1929890.1"/>
    <property type="molecule type" value="Genomic_DNA"/>
</dbReference>
<proteinExistence type="predicted"/>
<evidence type="ECO:0000256" key="2">
    <source>
        <dbReference type="SAM" id="Phobius"/>
    </source>
</evidence>
<protein>
    <submittedName>
        <fullName evidence="5">PAS domain S-box protein</fullName>
    </submittedName>
</protein>
<keyword evidence="1" id="KW-0378">Hydrolase</keyword>
<dbReference type="SMART" id="SM00331">
    <property type="entry name" value="PP2C_SIG"/>
    <property type="match status" value="1"/>
</dbReference>
<feature type="transmembrane region" description="Helical" evidence="2">
    <location>
        <begin position="187"/>
        <end position="210"/>
    </location>
</feature>
<dbReference type="InterPro" id="IPR013767">
    <property type="entry name" value="PAS_fold"/>
</dbReference>
<dbReference type="SUPFAM" id="SSF55785">
    <property type="entry name" value="PYP-like sensor domain (PAS domain)"/>
    <property type="match status" value="3"/>
</dbReference>
<feature type="domain" description="PAS" evidence="3">
    <location>
        <begin position="427"/>
        <end position="496"/>
    </location>
</feature>
<dbReference type="SMART" id="SM00086">
    <property type="entry name" value="PAC"/>
    <property type="match status" value="3"/>
</dbReference>
<evidence type="ECO:0000259" key="3">
    <source>
        <dbReference type="PROSITE" id="PS50112"/>
    </source>
</evidence>
<dbReference type="Gene3D" id="3.60.40.10">
    <property type="entry name" value="PPM-type phosphatase domain"/>
    <property type="match status" value="1"/>
</dbReference>
<dbReference type="SMART" id="SM00091">
    <property type="entry name" value="PAS"/>
    <property type="match status" value="3"/>
</dbReference>
<feature type="transmembrane region" description="Helical" evidence="2">
    <location>
        <begin position="46"/>
        <end position="66"/>
    </location>
</feature>
<dbReference type="Pfam" id="PF00989">
    <property type="entry name" value="PAS"/>
    <property type="match status" value="1"/>
</dbReference>
<evidence type="ECO:0000313" key="6">
    <source>
        <dbReference type="Proteomes" id="UP001597368"/>
    </source>
</evidence>
<feature type="transmembrane region" description="Helical" evidence="2">
    <location>
        <begin position="162"/>
        <end position="181"/>
    </location>
</feature>
<feature type="domain" description="PAC" evidence="4">
    <location>
        <begin position="623"/>
        <end position="675"/>
    </location>
</feature>
<dbReference type="PROSITE" id="PS50112">
    <property type="entry name" value="PAS"/>
    <property type="match status" value="3"/>
</dbReference>
<sequence length="926" mass="98007">MAALIRGVVVCCGLGAVLAALLTPIGRLVGVPALRSLATGQAAMKANTVVSLLALGAALLLLAAPGDGRRGGRHWRRWGAWAGAGLAALLGAFTLVEYMAGIDLGIDRMVAVGPPGTAADPAAPLGVPVWRMAPSTALALLLAGAAQLLLAGRRLVAAGQAIALVIVVIGMLGLCGQVYQVPALVRFAGYTGMAAHTALALILLGLGTFLQRNDAGMAALVCGGGSAALLGRWLLGATLVVPPTLGWMQLLGQRAGYYDSRLGTALLVMANVSAFLVIGLAVLAVAARIERERTHAQLSVRELRWWRVLMDHTPAAIYLKDLSGRYLAVNATFARIFGLRPEQVRGLTAHDLLPGPTADQLRANDRRAQDAGHAIQVDAQVTLPGGVRDHLSVLVPLLDHAGRVEGVCGIATDVTDRAHAQREHDRLQQRFADLLESAPDAMVIVDGRGVIQLVNAQTEALFEYGRTELIGAAVEMLIPEESRQAHRAHRAAYTADPKVRPMGAGRRLVGRRQDASTFPVEISLAPLHIEDGMLICAVIRDVSQRDRQERQRAELAAIVQTSQDAVLALTPAGVITFANPAGARLYRYPLPDLLGWHLTRLIPPGHAEDVHTALARLRQGHPASVETLAACRDGECVDIELTLWPVHDAGGHLVSITAAARDITARKLADLELRRLYEQHRHVASTLRRSLMTLPPDLPDLPCARRYLPAIEGAGIGGDWFDLIALADGRIGVLIADVMGRGVEAAAVMGHLRPAAHALAKTGMPPGDLLHALDDLVCDLPDQLVTCCYLILDPAAHEMCVGLAGHLPPLLARPDAPVSTLPLVVGLPLGVGDSEPYTHTRLYLPHDATLALYTDGLIETPGTDLDARLTLLRTELRAALATTGSLEAAADHVLARLLPDPANPADDVTLLLVQPPAPPRTLGAAR</sequence>
<keyword evidence="2" id="KW-1133">Transmembrane helix</keyword>
<dbReference type="Pfam" id="PF07228">
    <property type="entry name" value="SpoIIE"/>
    <property type="match status" value="1"/>
</dbReference>
<gene>
    <name evidence="5" type="ORF">ACFSKW_00220</name>
</gene>
<dbReference type="PANTHER" id="PTHR43156">
    <property type="entry name" value="STAGE II SPORULATION PROTEIN E-RELATED"/>
    <property type="match status" value="1"/>
</dbReference>
<feature type="domain" description="PAS" evidence="3">
    <location>
        <begin position="551"/>
        <end position="621"/>
    </location>
</feature>
<keyword evidence="6" id="KW-1185">Reference proteome</keyword>
<keyword evidence="2" id="KW-0812">Transmembrane</keyword>
<dbReference type="RefSeq" id="WP_379567789.1">
    <property type="nucleotide sequence ID" value="NZ_JBHUFV010000003.1"/>
</dbReference>
<dbReference type="CDD" id="cd00130">
    <property type="entry name" value="PAS"/>
    <property type="match status" value="3"/>
</dbReference>
<dbReference type="InterPro" id="IPR052016">
    <property type="entry name" value="Bact_Sigma-Reg"/>
</dbReference>
<dbReference type="InterPro" id="IPR013656">
    <property type="entry name" value="PAS_4"/>
</dbReference>
<dbReference type="InterPro" id="IPR000014">
    <property type="entry name" value="PAS"/>
</dbReference>